<proteinExistence type="predicted"/>
<dbReference type="AlphaFoldDB" id="B1V5G9"/>
<dbReference type="RefSeq" id="WP_003475635.1">
    <property type="nucleotide sequence ID" value="NZ_ABOO01000033.1"/>
</dbReference>
<name>B1V5G9_CLOPF</name>
<organism evidence="1 2">
    <name type="scientific">Clostridium perfringens D str. JGS1721</name>
    <dbReference type="NCBI Taxonomy" id="488537"/>
    <lineage>
        <taxon>Bacteria</taxon>
        <taxon>Bacillati</taxon>
        <taxon>Bacillota</taxon>
        <taxon>Clostridia</taxon>
        <taxon>Eubacteriales</taxon>
        <taxon>Clostridiaceae</taxon>
        <taxon>Clostridium</taxon>
    </lineage>
</organism>
<dbReference type="EMBL" id="ABOO01000033">
    <property type="protein sequence ID" value="EDT70926.1"/>
    <property type="molecule type" value="Genomic_DNA"/>
</dbReference>
<reference evidence="1 2" key="1">
    <citation type="submission" date="2008-03" db="EMBL/GenBank/DDBJ databases">
        <authorList>
            <person name="Paulsen I."/>
            <person name="Sebastian Y."/>
        </authorList>
    </citation>
    <scope>NUCLEOTIDE SEQUENCE [LARGE SCALE GENOMIC DNA]</scope>
    <source>
        <strain evidence="2">D str. JGS1721</strain>
    </source>
</reference>
<gene>
    <name evidence="1" type="ORF">CJD_1124</name>
</gene>
<sequence length="333" mass="38698">MNNVSLVLYVIRVREVENVRGGRYYNLDNIEGRTFMEIFKDYCDSRRFISCNKGIQKAASIKRIDIENENFSGLIECGNYGYSSEIKSIETSRTTHLKTNSEVEMIPFFFSGKIPKDSYKGLIALEKFKTFGCKTVLEDDFNKFLHESDLKFRITLHPILPEKVAKQYLQAGNICKIRLVKHSVPKSIEDAYSDNYKLGEFGTFEYVINPRRNKTLSFKSEINKYLNNQKSIRQVIEVQGLEYDNVKVELEIGSKKRTISLNHIDKLTGDIDISNEIEFDTSGHPRYSSILNIANDIIREYIEVIDYKNYEMKPVNRNNCEERVNEHAMALQQ</sequence>
<dbReference type="Proteomes" id="UP000003188">
    <property type="component" value="Unassembled WGS sequence"/>
</dbReference>
<evidence type="ECO:0000313" key="2">
    <source>
        <dbReference type="Proteomes" id="UP000003188"/>
    </source>
</evidence>
<protein>
    <submittedName>
        <fullName evidence="1">Uncharacterized protein</fullName>
    </submittedName>
</protein>
<comment type="caution">
    <text evidence="1">The sequence shown here is derived from an EMBL/GenBank/DDBJ whole genome shotgun (WGS) entry which is preliminary data.</text>
</comment>
<accession>B1V5G9</accession>
<evidence type="ECO:0000313" key="1">
    <source>
        <dbReference type="EMBL" id="EDT70926.1"/>
    </source>
</evidence>